<evidence type="ECO:0000259" key="7">
    <source>
        <dbReference type="Pfam" id="PF00892"/>
    </source>
</evidence>
<dbReference type="PANTHER" id="PTHR32322">
    <property type="entry name" value="INNER MEMBRANE TRANSPORTER"/>
    <property type="match status" value="1"/>
</dbReference>
<dbReference type="InterPro" id="IPR050638">
    <property type="entry name" value="AA-Vitamin_Transporters"/>
</dbReference>
<feature type="transmembrane region" description="Helical" evidence="6">
    <location>
        <begin position="185"/>
        <end position="204"/>
    </location>
</feature>
<dbReference type="RefSeq" id="WP_331210224.1">
    <property type="nucleotide sequence ID" value="NZ_JAZGQL010000020.1"/>
</dbReference>
<feature type="transmembrane region" description="Helical" evidence="6">
    <location>
        <begin position="216"/>
        <end position="238"/>
    </location>
</feature>
<evidence type="ECO:0000313" key="8">
    <source>
        <dbReference type="EMBL" id="MEE6309997.1"/>
    </source>
</evidence>
<evidence type="ECO:0000256" key="5">
    <source>
        <dbReference type="ARBA" id="ARBA00023136"/>
    </source>
</evidence>
<dbReference type="Pfam" id="PF00892">
    <property type="entry name" value="EamA"/>
    <property type="match status" value="1"/>
</dbReference>
<name>A0ABU7SJ53_9ACTN</name>
<comment type="subcellular location">
    <subcellularLocation>
        <location evidence="1">Membrane</location>
        <topology evidence="1">Multi-pass membrane protein</topology>
    </subcellularLocation>
</comment>
<feature type="transmembrane region" description="Helical" evidence="6">
    <location>
        <begin position="118"/>
        <end position="136"/>
    </location>
</feature>
<dbReference type="Proteomes" id="UP001339911">
    <property type="component" value="Unassembled WGS sequence"/>
</dbReference>
<comment type="caution">
    <text evidence="8">The sequence shown here is derived from an EMBL/GenBank/DDBJ whole genome shotgun (WGS) entry which is preliminary data.</text>
</comment>
<evidence type="ECO:0000256" key="4">
    <source>
        <dbReference type="ARBA" id="ARBA00022989"/>
    </source>
</evidence>
<accession>A0ABU7SJ53</accession>
<feature type="domain" description="EamA" evidence="7">
    <location>
        <begin position="187"/>
        <end position="316"/>
    </location>
</feature>
<feature type="transmembrane region" description="Helical" evidence="6">
    <location>
        <begin position="143"/>
        <end position="165"/>
    </location>
</feature>
<feature type="transmembrane region" description="Helical" evidence="6">
    <location>
        <begin position="244"/>
        <end position="263"/>
    </location>
</feature>
<dbReference type="Gene3D" id="1.10.3730.20">
    <property type="match status" value="1"/>
</dbReference>
<organism evidence="8 9">
    <name type="scientific">Plantactinospora veratri</name>
    <dbReference type="NCBI Taxonomy" id="1436122"/>
    <lineage>
        <taxon>Bacteria</taxon>
        <taxon>Bacillati</taxon>
        <taxon>Actinomycetota</taxon>
        <taxon>Actinomycetes</taxon>
        <taxon>Micromonosporales</taxon>
        <taxon>Micromonosporaceae</taxon>
        <taxon>Plantactinospora</taxon>
    </lineage>
</organism>
<dbReference type="SUPFAM" id="SSF103481">
    <property type="entry name" value="Multidrug resistance efflux transporter EmrE"/>
    <property type="match status" value="1"/>
</dbReference>
<evidence type="ECO:0000256" key="6">
    <source>
        <dbReference type="SAM" id="Phobius"/>
    </source>
</evidence>
<evidence type="ECO:0000313" key="9">
    <source>
        <dbReference type="Proteomes" id="UP001339911"/>
    </source>
</evidence>
<evidence type="ECO:0000256" key="2">
    <source>
        <dbReference type="ARBA" id="ARBA00007362"/>
    </source>
</evidence>
<feature type="transmembrane region" description="Helical" evidence="6">
    <location>
        <begin position="275"/>
        <end position="295"/>
    </location>
</feature>
<protein>
    <submittedName>
        <fullName evidence="8">EamA family transporter</fullName>
    </submittedName>
</protein>
<comment type="similarity">
    <text evidence="2">Belongs to the EamA transporter family.</text>
</comment>
<keyword evidence="9" id="KW-1185">Reference proteome</keyword>
<keyword evidence="5 6" id="KW-0472">Membrane</keyword>
<feature type="transmembrane region" description="Helical" evidence="6">
    <location>
        <begin position="301"/>
        <end position="318"/>
    </location>
</feature>
<keyword evidence="3 6" id="KW-0812">Transmembrane</keyword>
<proteinExistence type="inferred from homology"/>
<reference evidence="8 9" key="1">
    <citation type="submission" date="2024-01" db="EMBL/GenBank/DDBJ databases">
        <title>Genome insights into Plantactinospora veratri sp. nov.</title>
        <authorList>
            <person name="Wang L."/>
        </authorList>
    </citation>
    <scope>NUCLEOTIDE SEQUENCE [LARGE SCALE GENOMIC DNA]</scope>
    <source>
        <strain evidence="8 9">NEAU-FHS4</strain>
    </source>
</reference>
<evidence type="ECO:0000256" key="3">
    <source>
        <dbReference type="ARBA" id="ARBA00022692"/>
    </source>
</evidence>
<dbReference type="InterPro" id="IPR000620">
    <property type="entry name" value="EamA_dom"/>
</dbReference>
<dbReference type="InterPro" id="IPR037185">
    <property type="entry name" value="EmrE-like"/>
</dbReference>
<dbReference type="EMBL" id="JAZGQL010000020">
    <property type="protein sequence ID" value="MEE6309997.1"/>
    <property type="molecule type" value="Genomic_DNA"/>
</dbReference>
<evidence type="ECO:0000256" key="1">
    <source>
        <dbReference type="ARBA" id="ARBA00004141"/>
    </source>
</evidence>
<sequence length="326" mass="32251">MSGTYTCTVGPPGAEPARAGAGRFAALAGPDAVPPPLLMLLGMVSTQVGAAIATQLFRTTSPGGTTTLRLGFGALVLLAVARPALRLGWRTAGLVAAFGVAMAGMNLAFYTALQRVPLGIAVTIAFTGPLLVSVATSRRARDLGWVVLAGLGVALLAGLLDLGTLTGGGAGSGGAPDGTGRLDGTALLCCGLVALGWAGYVVLGKAVSTRLGGSRGLALGMAVGAVCVLPFGVAGSGSALFDPWTMALGLGVALLSSVLPYSAEMAALRRMPARVFAVLLSLEPAIAALVGLTLLHETLGWPQLLGIGCVVAASLGAIRGRSGRTG</sequence>
<keyword evidence="4 6" id="KW-1133">Transmembrane helix</keyword>
<dbReference type="PANTHER" id="PTHR32322:SF2">
    <property type="entry name" value="EAMA DOMAIN-CONTAINING PROTEIN"/>
    <property type="match status" value="1"/>
</dbReference>
<gene>
    <name evidence="8" type="ORF">V1634_24495</name>
</gene>
<feature type="transmembrane region" description="Helical" evidence="6">
    <location>
        <begin position="92"/>
        <end position="112"/>
    </location>
</feature>